<evidence type="ECO:0000313" key="14">
    <source>
        <dbReference type="Proteomes" id="UP000184517"/>
    </source>
</evidence>
<keyword evidence="7 10" id="KW-0472">Membrane</keyword>
<reference evidence="14" key="1">
    <citation type="submission" date="2016-11" db="EMBL/GenBank/DDBJ databases">
        <authorList>
            <person name="Varghese N."/>
            <person name="Submissions S."/>
        </authorList>
    </citation>
    <scope>NUCLEOTIDE SEQUENCE [LARGE SCALE GENOMIC DNA]</scope>
    <source>
        <strain evidence="14">DSM 16579</strain>
    </source>
</reference>
<name>A0A1M5KXT3_9GAMM</name>
<comment type="function">
    <text evidence="9">Plays an essential role in type IV pili and type II pseudopili formation by proteolytically removing the leader sequence from substrate proteins and subsequently monomethylating the alpha-amino group of the newly exposed N-terminal phenylalanine.</text>
</comment>
<organism evidence="13 14">
    <name type="scientific">Marinomonas polaris DSM 16579</name>
    <dbReference type="NCBI Taxonomy" id="1122206"/>
    <lineage>
        <taxon>Bacteria</taxon>
        <taxon>Pseudomonadati</taxon>
        <taxon>Pseudomonadota</taxon>
        <taxon>Gammaproteobacteria</taxon>
        <taxon>Oceanospirillales</taxon>
        <taxon>Oceanospirillaceae</taxon>
        <taxon>Marinomonas</taxon>
    </lineage>
</organism>
<dbReference type="Pfam" id="PF01478">
    <property type="entry name" value="Peptidase_A24"/>
    <property type="match status" value="1"/>
</dbReference>
<dbReference type="PRINTS" id="PR00864">
    <property type="entry name" value="PREPILNPTASE"/>
</dbReference>
<proteinExistence type="inferred from homology"/>
<feature type="domain" description="Prepilin peptidase A24 N-terminal" evidence="12">
    <location>
        <begin position="16"/>
        <end position="116"/>
    </location>
</feature>
<comment type="similarity">
    <text evidence="2 8">Belongs to the peptidase A24 family.</text>
</comment>
<keyword evidence="4" id="KW-0997">Cell inner membrane</keyword>
<gene>
    <name evidence="13" type="ORF">SAMN02745753_04153</name>
</gene>
<dbReference type="PANTHER" id="PTHR30487">
    <property type="entry name" value="TYPE 4 PREPILIN-LIKE PROTEINS LEADER PEPTIDE-PROCESSING ENZYME"/>
    <property type="match status" value="1"/>
</dbReference>
<evidence type="ECO:0000256" key="10">
    <source>
        <dbReference type="SAM" id="Phobius"/>
    </source>
</evidence>
<keyword evidence="3" id="KW-1003">Cell membrane</keyword>
<evidence type="ECO:0000256" key="2">
    <source>
        <dbReference type="ARBA" id="ARBA00005801"/>
    </source>
</evidence>
<feature type="transmembrane region" description="Helical" evidence="10">
    <location>
        <begin position="210"/>
        <end position="236"/>
    </location>
</feature>
<dbReference type="PANTHER" id="PTHR30487:SF0">
    <property type="entry name" value="PREPILIN LEADER PEPTIDASE_N-METHYLTRANSFERASE-RELATED"/>
    <property type="match status" value="1"/>
</dbReference>
<feature type="domain" description="Prepilin type IV endopeptidase peptidase" evidence="11">
    <location>
        <begin position="129"/>
        <end position="235"/>
    </location>
</feature>
<dbReference type="InterPro" id="IPR050882">
    <property type="entry name" value="Prepilin_peptidase/N-MTase"/>
</dbReference>
<dbReference type="AlphaFoldDB" id="A0A1M5KXT3"/>
<keyword evidence="14" id="KW-1185">Reference proteome</keyword>
<keyword evidence="9" id="KW-0645">Protease</keyword>
<evidence type="ECO:0000256" key="9">
    <source>
        <dbReference type="RuleBase" id="RU003794"/>
    </source>
</evidence>
<evidence type="ECO:0000256" key="5">
    <source>
        <dbReference type="ARBA" id="ARBA00022692"/>
    </source>
</evidence>
<evidence type="ECO:0000256" key="7">
    <source>
        <dbReference type="ARBA" id="ARBA00023136"/>
    </source>
</evidence>
<evidence type="ECO:0000256" key="1">
    <source>
        <dbReference type="ARBA" id="ARBA00004429"/>
    </source>
</evidence>
<accession>A0A1M5KXT3</accession>
<dbReference type="InterPro" id="IPR010627">
    <property type="entry name" value="Prepilin_pept_A24_N"/>
</dbReference>
<keyword evidence="5 9" id="KW-0812">Transmembrane</keyword>
<dbReference type="RefSeq" id="WP_072841740.1">
    <property type="nucleotide sequence ID" value="NZ_FQVF01000024.1"/>
</dbReference>
<dbReference type="Gene3D" id="1.20.120.1220">
    <property type="match status" value="1"/>
</dbReference>
<evidence type="ECO:0000256" key="8">
    <source>
        <dbReference type="RuleBase" id="RU003793"/>
    </source>
</evidence>
<dbReference type="InterPro" id="IPR014032">
    <property type="entry name" value="Peptidase_A24A_bac"/>
</dbReference>
<sequence length="261" mass="29460">MNLIAINWFLYVLVVLSMGSYAAAFTARWPINNIYLWEKEAHSLLLLPFNKLPPDKISDKRSHCFQCHHPLMWQDLIPLFSYLLLKGKCRYCKAAISYRYPSVEFLHLVFCLPLPWIFSDAYQLVLHALLISALITAAVIDLEYQLIPDECSTIALACALLFNLSNNTLETSVLGMIIGYGIVYTLRWFYLTFRGQEGIGLGDAKIIAALGAWLGLSGLTPLLLCASLSGILYTVLTNRNGAKYMAFCPFLIFSAMLVFYF</sequence>
<dbReference type="EMBL" id="FQVF01000024">
    <property type="protein sequence ID" value="SHG57319.1"/>
    <property type="molecule type" value="Genomic_DNA"/>
</dbReference>
<dbReference type="GO" id="GO:0032259">
    <property type="term" value="P:methylation"/>
    <property type="evidence" value="ECO:0007669"/>
    <property type="project" value="UniProtKB-KW"/>
</dbReference>
<feature type="transmembrane region" description="Helical" evidence="10">
    <location>
        <begin position="124"/>
        <end position="140"/>
    </location>
</feature>
<feature type="transmembrane region" description="Helical" evidence="10">
    <location>
        <begin position="98"/>
        <end position="118"/>
    </location>
</feature>
<evidence type="ECO:0000256" key="3">
    <source>
        <dbReference type="ARBA" id="ARBA00022475"/>
    </source>
</evidence>
<evidence type="ECO:0000256" key="6">
    <source>
        <dbReference type="ARBA" id="ARBA00022989"/>
    </source>
</evidence>
<dbReference type="EC" id="3.4.23.43" evidence="9"/>
<keyword evidence="9" id="KW-0378">Hydrolase</keyword>
<comment type="subcellular location">
    <subcellularLocation>
        <location evidence="1">Cell inner membrane</location>
        <topology evidence="1">Multi-pass membrane protein</topology>
    </subcellularLocation>
    <subcellularLocation>
        <location evidence="9">Cell membrane</location>
        <topology evidence="9">Multi-pass membrane protein</topology>
    </subcellularLocation>
</comment>
<dbReference type="GO" id="GO:0005886">
    <property type="term" value="C:plasma membrane"/>
    <property type="evidence" value="ECO:0007669"/>
    <property type="project" value="UniProtKB-SubCell"/>
</dbReference>
<evidence type="ECO:0000313" key="13">
    <source>
        <dbReference type="EMBL" id="SHG57319.1"/>
    </source>
</evidence>
<evidence type="ECO:0000259" key="12">
    <source>
        <dbReference type="Pfam" id="PF06750"/>
    </source>
</evidence>
<dbReference type="STRING" id="1122206.SAMN02745753_04153"/>
<feature type="transmembrane region" description="Helical" evidence="10">
    <location>
        <begin position="171"/>
        <end position="190"/>
    </location>
</feature>
<dbReference type="GO" id="GO:0008168">
    <property type="term" value="F:methyltransferase activity"/>
    <property type="evidence" value="ECO:0007669"/>
    <property type="project" value="UniProtKB-KW"/>
</dbReference>
<dbReference type="GO" id="GO:0006465">
    <property type="term" value="P:signal peptide processing"/>
    <property type="evidence" value="ECO:0007669"/>
    <property type="project" value="TreeGrafter"/>
</dbReference>
<feature type="transmembrane region" description="Helical" evidence="10">
    <location>
        <begin position="6"/>
        <end position="27"/>
    </location>
</feature>
<dbReference type="EC" id="2.1.1.-" evidence="9"/>
<keyword evidence="9 13" id="KW-0808">Transferase</keyword>
<keyword evidence="9" id="KW-0511">Multifunctional enzyme</keyword>
<protein>
    <recommendedName>
        <fullName evidence="9">Prepilin leader peptidase/N-methyltransferase</fullName>
        <ecNumber evidence="9">2.1.1.-</ecNumber>
        <ecNumber evidence="9">3.4.23.43</ecNumber>
    </recommendedName>
</protein>
<evidence type="ECO:0000256" key="4">
    <source>
        <dbReference type="ARBA" id="ARBA00022519"/>
    </source>
</evidence>
<dbReference type="Proteomes" id="UP000184517">
    <property type="component" value="Unassembled WGS sequence"/>
</dbReference>
<keyword evidence="6 10" id="KW-1133">Transmembrane helix</keyword>
<evidence type="ECO:0000259" key="11">
    <source>
        <dbReference type="Pfam" id="PF01478"/>
    </source>
</evidence>
<feature type="transmembrane region" description="Helical" evidence="10">
    <location>
        <begin position="242"/>
        <end position="260"/>
    </location>
</feature>
<comment type="catalytic activity">
    <reaction evidence="9">
        <text>Typically cleaves a -Gly-|-Phe- bond to release an N-terminal, basic peptide of 5-8 residues from type IV prepilin, and then N-methylates the new N-terminal amino group, the methyl donor being S-adenosyl-L-methionine.</text>
        <dbReference type="EC" id="3.4.23.43"/>
    </reaction>
</comment>
<dbReference type="GO" id="GO:0004190">
    <property type="term" value="F:aspartic-type endopeptidase activity"/>
    <property type="evidence" value="ECO:0007669"/>
    <property type="project" value="UniProtKB-EC"/>
</dbReference>
<dbReference type="Pfam" id="PF06750">
    <property type="entry name" value="A24_N_bact"/>
    <property type="match status" value="1"/>
</dbReference>
<dbReference type="InterPro" id="IPR000045">
    <property type="entry name" value="Prepilin_IV_endopep_pep"/>
</dbReference>
<dbReference type="OrthoDB" id="9789291at2"/>
<keyword evidence="9 13" id="KW-0489">Methyltransferase</keyword>